<dbReference type="InterPro" id="IPR011013">
    <property type="entry name" value="Gal_mutarotase_sf_dom"/>
</dbReference>
<evidence type="ECO:0000313" key="8">
    <source>
        <dbReference type="EMBL" id="MBH5337174.1"/>
    </source>
</evidence>
<dbReference type="InterPro" id="IPR006311">
    <property type="entry name" value="TAT_signal"/>
</dbReference>
<dbReference type="InterPro" id="IPR012970">
    <property type="entry name" value="Lyase_8_alpha_N"/>
</dbReference>
<protein>
    <submittedName>
        <fullName evidence="8">Polysaccharide lyase 8 family protein</fullName>
    </submittedName>
</protein>
<proteinExistence type="inferred from homology"/>
<dbReference type="SUPFAM" id="SSF74650">
    <property type="entry name" value="Galactose mutarotase-like"/>
    <property type="match status" value="1"/>
</dbReference>
<dbReference type="Gene3D" id="2.70.98.10">
    <property type="match status" value="1"/>
</dbReference>
<evidence type="ECO:0000256" key="1">
    <source>
        <dbReference type="ARBA" id="ARBA00006699"/>
    </source>
</evidence>
<organism evidence="8 9">
    <name type="scientific">Streptomyces pactum</name>
    <dbReference type="NCBI Taxonomy" id="68249"/>
    <lineage>
        <taxon>Bacteria</taxon>
        <taxon>Bacillati</taxon>
        <taxon>Actinomycetota</taxon>
        <taxon>Actinomycetes</taxon>
        <taxon>Kitasatosporales</taxon>
        <taxon>Streptomycetaceae</taxon>
        <taxon>Streptomyces</taxon>
    </lineage>
</organism>
<evidence type="ECO:0000256" key="4">
    <source>
        <dbReference type="SAM" id="MobiDB-lite"/>
    </source>
</evidence>
<dbReference type="CDD" id="cd01083">
    <property type="entry name" value="GAG_Lyase"/>
    <property type="match status" value="1"/>
</dbReference>
<reference evidence="8 9" key="1">
    <citation type="submission" date="2020-09" db="EMBL/GenBank/DDBJ databases">
        <title>Biosynthesis of the nuclear factor of activated T cells inhibitor NFAT-133 and its congeners in Streptomyces pactum.</title>
        <authorList>
            <person name="Zhou W."/>
            <person name="Posri P."/>
            <person name="Abugrain M.E."/>
            <person name="Weisberg A.J."/>
            <person name="Chang J.H."/>
            <person name="Mahmud T."/>
        </authorList>
    </citation>
    <scope>NUCLEOTIDE SEQUENCE [LARGE SCALE GENOMIC DNA]</scope>
    <source>
        <strain evidence="8 9">ATCC 27456</strain>
    </source>
</reference>
<name>A0ABS0NQ53_9ACTN</name>
<dbReference type="Pfam" id="PF02884">
    <property type="entry name" value="Lyase_8_C"/>
    <property type="match status" value="1"/>
</dbReference>
<evidence type="ECO:0000259" key="5">
    <source>
        <dbReference type="Pfam" id="PF02278"/>
    </source>
</evidence>
<dbReference type="Gene3D" id="1.50.10.100">
    <property type="entry name" value="Chondroitin AC/alginate lyase"/>
    <property type="match status" value="1"/>
</dbReference>
<comment type="similarity">
    <text evidence="1">Belongs to the polysaccharide lyase 8 family.</text>
</comment>
<dbReference type="PANTHER" id="PTHR38481:SF1">
    <property type="entry name" value="HYALURONATE LYASE"/>
    <property type="match status" value="1"/>
</dbReference>
<dbReference type="InterPro" id="IPR038970">
    <property type="entry name" value="Lyase_8"/>
</dbReference>
<dbReference type="EMBL" id="JACYXC010000001">
    <property type="protein sequence ID" value="MBH5337174.1"/>
    <property type="molecule type" value="Genomic_DNA"/>
</dbReference>
<dbReference type="PROSITE" id="PS51318">
    <property type="entry name" value="TAT"/>
    <property type="match status" value="1"/>
</dbReference>
<feature type="domain" description="Polysaccharide lyase 8 N-terminal alpha-helical" evidence="7">
    <location>
        <begin position="54"/>
        <end position="360"/>
    </location>
</feature>
<dbReference type="SUPFAM" id="SSF49863">
    <property type="entry name" value="Hyaluronate lyase-like, C-terminal domain"/>
    <property type="match status" value="1"/>
</dbReference>
<dbReference type="Proteomes" id="UP000807371">
    <property type="component" value="Unassembled WGS sequence"/>
</dbReference>
<feature type="compositionally biased region" description="Low complexity" evidence="4">
    <location>
        <begin position="26"/>
        <end position="39"/>
    </location>
</feature>
<evidence type="ECO:0000256" key="2">
    <source>
        <dbReference type="ARBA" id="ARBA00022729"/>
    </source>
</evidence>
<dbReference type="Pfam" id="PF08124">
    <property type="entry name" value="Lyase_8_N"/>
    <property type="match status" value="1"/>
</dbReference>
<dbReference type="PANTHER" id="PTHR38481">
    <property type="entry name" value="HYALURONATE LYASE"/>
    <property type="match status" value="1"/>
</dbReference>
<feature type="domain" description="Polysaccharide lyase family 8 central" evidence="5">
    <location>
        <begin position="426"/>
        <end position="695"/>
    </location>
</feature>
<dbReference type="Gene3D" id="2.60.220.10">
    <property type="entry name" value="Polysaccharide lyase family 8-like, C-terminal"/>
    <property type="match status" value="1"/>
</dbReference>
<dbReference type="InterPro" id="IPR008929">
    <property type="entry name" value="Chondroitin_lyas"/>
</dbReference>
<comment type="caution">
    <text evidence="8">The sequence shown here is derived from an EMBL/GenBank/DDBJ whole genome shotgun (WGS) entry which is preliminary data.</text>
</comment>
<dbReference type="InterPro" id="IPR003159">
    <property type="entry name" value="Lyase_8_central_dom"/>
</dbReference>
<dbReference type="Pfam" id="PF02278">
    <property type="entry name" value="Lyase_8"/>
    <property type="match status" value="1"/>
</dbReference>
<evidence type="ECO:0000313" key="9">
    <source>
        <dbReference type="Proteomes" id="UP000807371"/>
    </source>
</evidence>
<accession>A0ABS0NQ53</accession>
<feature type="region of interest" description="Disordered" evidence="4">
    <location>
        <begin position="26"/>
        <end position="45"/>
    </location>
</feature>
<keyword evidence="3 8" id="KW-0456">Lyase</keyword>
<dbReference type="GO" id="GO:0016829">
    <property type="term" value="F:lyase activity"/>
    <property type="evidence" value="ECO:0007669"/>
    <property type="project" value="UniProtKB-KW"/>
</dbReference>
<sequence>MSPARSRRDFLATTGALGLGLSLAGPGRPAAAGQRGAPGTEPPAGPYAALRRRWLEITLGTGFDPAAEPYAARLARTGRQAAAHRAGLRPAPGSLWPDLPYDPPAGITASYRRLETMARAWAQPGTGLTGDPGLAADVTAGLDHLDRTVYHPGTTRYGNWWEWQIGSPRLLLDTLAVLHDTLPPGLRERALAAVDHFVPDEVLGEYTGVSTGANRVDLCRVVALRGVLGEAPAKLTLARDALSPVFPYVTRGDGLYADGSFIQHTRVPYTGTYGQVLLDGLGRLFTLLAGSPWEVTDPGRHTVHDGVERAWAPLLYDGLVMDSVSGRAVSRGVVPDDPVRYGDHQRGHQVMAAITLLALALDAPDGPGTAAGAVLRDRWHALVKGWIERDTWLPVLTDPQFDVADLARLHAVAASPVPAAPEPTGHRIFAAMDRAVHRRPGWAVNIAMASDRIAYYENGNGENPRGWHTGAGMLHWWGGTDPLSRHGQYTDAFWPTADPYRLPGITVSAKRLADDEGGGWGEPRPDARRVGGTTDGEFAALGQDLRGLAGTLRAKKSWFCLDDAVVCLAAGITARDGTAVETVIDHRNLGAEPAAGPDPGGPGAVTVDGVAQPDGTGWSATFRRAHWVHLRGHGGYVLPGGGRLHALREARTGAWRDINDGGSPEPFTRRYLTLRHDHGTDPVNASCLHLLMPGATPAAVAARAADRHWLRVLENSDHRQGVLVDPLGVTAVNFWRPGTAGPLTATAPASVLVRRTGTTAVLCVAEPARTGTPLTVVWHHPVRAVTAHGPGVEVLATGRALRLRITPGTACVTHRCTVTLPG</sequence>
<dbReference type="InterPro" id="IPR014718">
    <property type="entry name" value="GH-type_carb-bd"/>
</dbReference>
<keyword evidence="9" id="KW-1185">Reference proteome</keyword>
<dbReference type="RefSeq" id="WP_197990500.1">
    <property type="nucleotide sequence ID" value="NZ_JACYXC010000001.1"/>
</dbReference>
<keyword evidence="2" id="KW-0732">Signal</keyword>
<gene>
    <name evidence="8" type="ORF">IHE55_21350</name>
</gene>
<dbReference type="InterPro" id="IPR004103">
    <property type="entry name" value="Lyase_8_C"/>
</dbReference>
<evidence type="ECO:0000256" key="3">
    <source>
        <dbReference type="ARBA" id="ARBA00023239"/>
    </source>
</evidence>
<evidence type="ECO:0000259" key="6">
    <source>
        <dbReference type="Pfam" id="PF02884"/>
    </source>
</evidence>
<dbReference type="SUPFAM" id="SSF48230">
    <property type="entry name" value="Chondroitin AC/alginate lyase"/>
    <property type="match status" value="1"/>
</dbReference>
<evidence type="ECO:0000259" key="7">
    <source>
        <dbReference type="Pfam" id="PF08124"/>
    </source>
</evidence>
<feature type="domain" description="Polysaccharide lyase family 8 C-terminal" evidence="6">
    <location>
        <begin position="711"/>
        <end position="774"/>
    </location>
</feature>
<dbReference type="InterPro" id="IPR011071">
    <property type="entry name" value="Lyase_8-like_C"/>
</dbReference>